<evidence type="ECO:0000256" key="1">
    <source>
        <dbReference type="SAM" id="MobiDB-lite"/>
    </source>
</evidence>
<proteinExistence type="predicted"/>
<feature type="region of interest" description="Disordered" evidence="1">
    <location>
        <begin position="447"/>
        <end position="521"/>
    </location>
</feature>
<protein>
    <submittedName>
        <fullName evidence="2">Uncharacterized protein</fullName>
    </submittedName>
</protein>
<comment type="caution">
    <text evidence="2">The sequence shown here is derived from an EMBL/GenBank/DDBJ whole genome shotgun (WGS) entry which is preliminary data.</text>
</comment>
<organism evidence="2 3">
    <name type="scientific">Dactylosporangium cerinum</name>
    <dbReference type="NCBI Taxonomy" id="1434730"/>
    <lineage>
        <taxon>Bacteria</taxon>
        <taxon>Bacillati</taxon>
        <taxon>Actinomycetota</taxon>
        <taxon>Actinomycetes</taxon>
        <taxon>Micromonosporales</taxon>
        <taxon>Micromonosporaceae</taxon>
        <taxon>Dactylosporangium</taxon>
    </lineage>
</organism>
<evidence type="ECO:0000313" key="2">
    <source>
        <dbReference type="EMBL" id="MFC5002764.1"/>
    </source>
</evidence>
<name>A0ABV9W2Z8_9ACTN</name>
<keyword evidence="3" id="KW-1185">Reference proteome</keyword>
<dbReference type="RefSeq" id="WP_380121158.1">
    <property type="nucleotide sequence ID" value="NZ_JBHSIU010000045.1"/>
</dbReference>
<feature type="compositionally biased region" description="Gly residues" evidence="1">
    <location>
        <begin position="489"/>
        <end position="521"/>
    </location>
</feature>
<reference evidence="3" key="1">
    <citation type="journal article" date="2019" name="Int. J. Syst. Evol. Microbiol.">
        <title>The Global Catalogue of Microorganisms (GCM) 10K type strain sequencing project: providing services to taxonomists for standard genome sequencing and annotation.</title>
        <authorList>
            <consortium name="The Broad Institute Genomics Platform"/>
            <consortium name="The Broad Institute Genome Sequencing Center for Infectious Disease"/>
            <person name="Wu L."/>
            <person name="Ma J."/>
        </authorList>
    </citation>
    <scope>NUCLEOTIDE SEQUENCE [LARGE SCALE GENOMIC DNA]</scope>
    <source>
        <strain evidence="3">CGMCC 4.7152</strain>
    </source>
</reference>
<accession>A0ABV9W2Z8</accession>
<dbReference type="EMBL" id="JBHSIU010000045">
    <property type="protein sequence ID" value="MFC5002764.1"/>
    <property type="molecule type" value="Genomic_DNA"/>
</dbReference>
<feature type="compositionally biased region" description="Polar residues" evidence="1">
    <location>
        <begin position="475"/>
        <end position="486"/>
    </location>
</feature>
<evidence type="ECO:0000313" key="3">
    <source>
        <dbReference type="Proteomes" id="UP001595912"/>
    </source>
</evidence>
<dbReference type="Proteomes" id="UP001595912">
    <property type="component" value="Unassembled WGS sequence"/>
</dbReference>
<sequence length="521" mass="57558">MLFRRWRTPRSGQAVLANALYRHDRRDRERIDRWWAAGGDDRDRVWRGAWFLLRGAFFRFGNHEQPKRVAPVLEFLLEPEPTSPYLPRVRLTTCLPQVATDPPHGEYFGDPDLRRLVAAALEYPDPVLRQRLADLLSVTDQPGLLDALEVEFRLRARPDHYMYLGVATRGFVPQPGQWLAGVQGRFLQIVLANPNLPRPPGEPGDIDLALLALLKDRSELLPLYDQGALAERLLQYLGTWLPEDIHARCRRALRELSDRAGVAVVCDQAVLGVAEAVAAARDARYRPADAAFTPVFLLLTGQFEAYRASDPDGRLLQLACTASGTSLSEDVILGRVLAVLDRDPPADVVAAVRRSLRDLGPTAGVSIESFRRGSMRRAVLARALELEPEAVAAVVEAGYVPEHRDDEELLPLLFLTGQFERYDREDPDGTRLRTLLAAKRHRYKHRHFRTVAERAGRPDPWPPEEPPRRSSRSSTNHGTSGPSSYTGHDAGGYGGGHDAGGYGGHDGGGGHGGGGFGGGSF</sequence>
<gene>
    <name evidence="2" type="ORF">ACFPIJ_33670</name>
</gene>